<gene>
    <name evidence="1" type="ORF">FHS00_000041</name>
</gene>
<evidence type="ECO:0000313" key="1">
    <source>
        <dbReference type="EMBL" id="MBB3710488.1"/>
    </source>
</evidence>
<name>A0ABR6HJ52_9RHOB</name>
<keyword evidence="2" id="KW-1185">Reference proteome</keyword>
<evidence type="ECO:0008006" key="3">
    <source>
        <dbReference type="Google" id="ProtNLM"/>
    </source>
</evidence>
<dbReference type="Proteomes" id="UP000576152">
    <property type="component" value="Unassembled WGS sequence"/>
</dbReference>
<protein>
    <recommendedName>
        <fullName evidence="3">WHG domain-containing protein</fullName>
    </recommendedName>
</protein>
<reference evidence="1 2" key="1">
    <citation type="submission" date="2020-08" db="EMBL/GenBank/DDBJ databases">
        <title>Genomic Encyclopedia of Type Strains, Phase III (KMG-III): the genomes of soil and plant-associated and newly described type strains.</title>
        <authorList>
            <person name="Whitman W."/>
        </authorList>
    </citation>
    <scope>NUCLEOTIDE SEQUENCE [LARGE SCALE GENOMIC DNA]</scope>
    <source>
        <strain evidence="1 2">CECT 8572</strain>
    </source>
</reference>
<dbReference type="EMBL" id="JACIBX010000001">
    <property type="protein sequence ID" value="MBB3710488.1"/>
    <property type="molecule type" value="Genomic_DNA"/>
</dbReference>
<organism evidence="1 2">
    <name type="scientific">Limimaricola variabilis</name>
    <dbReference type="NCBI Taxonomy" id="1492771"/>
    <lineage>
        <taxon>Bacteria</taxon>
        <taxon>Pseudomonadati</taxon>
        <taxon>Pseudomonadota</taxon>
        <taxon>Alphaproteobacteria</taxon>
        <taxon>Rhodobacterales</taxon>
        <taxon>Paracoccaceae</taxon>
        <taxon>Limimaricola</taxon>
    </lineage>
</organism>
<proteinExistence type="predicted"/>
<comment type="caution">
    <text evidence="1">The sequence shown here is derived from an EMBL/GenBank/DDBJ whole genome shotgun (WGS) entry which is preliminary data.</text>
</comment>
<accession>A0ABR6HJ52</accession>
<sequence length="227" mass="23795">MSRRRPGPELPGAVVLREALRSIRHVAREGRDVVAEAASHGGVPVAQVANFAISGAERMAGVAEDVVGLLIGSGAAPLDLSLSEMPADEASAACFAAAAYTALGHVLRGLGARHALVSELRLRAAFLRVGGENASTRPAKLFVALREAEVIADVRMEPAADLSADEAGRLALFTLLLWMLSDRDVGDASEALDAAQMIGLALRTELAEAGHDETAVAKLLQEFRHHV</sequence>
<evidence type="ECO:0000313" key="2">
    <source>
        <dbReference type="Proteomes" id="UP000576152"/>
    </source>
</evidence>